<protein>
    <recommendedName>
        <fullName evidence="3">Diaminopimelate epimerase</fullName>
        <ecNumber evidence="3">5.1.1.7</ecNumber>
    </recommendedName>
</protein>
<keyword evidence="2" id="KW-0413">Isomerase</keyword>
<reference evidence="4" key="1">
    <citation type="journal article" date="2013" name="Sci. Rep.">
        <title>Metagenomics uncovers a new group of low GC and ultra-small marine Actinobacteria.</title>
        <authorList>
            <person name="Ghai R."/>
            <person name="Mizuno C.M."/>
            <person name="Picazo A."/>
            <person name="Camacho A."/>
            <person name="Rodriguez-Valera F."/>
        </authorList>
    </citation>
    <scope>NUCLEOTIDE SEQUENCE</scope>
</reference>
<dbReference type="InterPro" id="IPR001653">
    <property type="entry name" value="DAP_epimerase_DapF"/>
</dbReference>
<dbReference type="PANTHER" id="PTHR31689:SF0">
    <property type="entry name" value="DIAMINOPIMELATE EPIMERASE"/>
    <property type="match status" value="1"/>
</dbReference>
<dbReference type="Pfam" id="PF01678">
    <property type="entry name" value="DAP_epimerase"/>
    <property type="match status" value="2"/>
</dbReference>
<evidence type="ECO:0000256" key="1">
    <source>
        <dbReference type="ARBA" id="ARBA00010219"/>
    </source>
</evidence>
<dbReference type="GO" id="GO:0009089">
    <property type="term" value="P:lysine biosynthetic process via diaminopimelate"/>
    <property type="evidence" value="ECO:0007669"/>
    <property type="project" value="UniProtKB-UniRule"/>
</dbReference>
<accession>S5DJK9</accession>
<proteinExistence type="inferred from homology"/>
<dbReference type="GO" id="GO:0005829">
    <property type="term" value="C:cytosol"/>
    <property type="evidence" value="ECO:0007669"/>
    <property type="project" value="TreeGrafter"/>
</dbReference>
<sequence>MKNEVYMSGTGNDFICSSYERDLSQIEIISIVGDSLLPIDGVIFIEQINSSTVKMHYFNNDGTPAELCVNGVRCTAKYAVDNNLVDNSKLIVRAPVGDIEAVVDNDTVKIEAPMPTIGKELEIDSLICTTSNVGNPHLMLEVDDVDKFDLDSFSDKARNTDLFKDGVNVEIYSVVDERFIYARVDERGVGETDACGSGALALYSFLRFNNKVQDEAVVLYPGGELDMSFEDGKIYLKGSVTYL</sequence>
<evidence type="ECO:0000313" key="4">
    <source>
        <dbReference type="EMBL" id="AGQ19006.1"/>
    </source>
</evidence>
<name>S5DJK9_9ACTN</name>
<dbReference type="Gene3D" id="3.10.310.10">
    <property type="entry name" value="Diaminopimelate Epimerase, Chain A, domain 1"/>
    <property type="match status" value="2"/>
</dbReference>
<dbReference type="GO" id="GO:0008837">
    <property type="term" value="F:diaminopimelate epimerase activity"/>
    <property type="evidence" value="ECO:0007669"/>
    <property type="project" value="UniProtKB-UniRule"/>
</dbReference>
<dbReference type="EMBL" id="KC811119">
    <property type="protein sequence ID" value="AGQ19006.1"/>
    <property type="molecule type" value="Genomic_DNA"/>
</dbReference>
<dbReference type="PANTHER" id="PTHR31689">
    <property type="entry name" value="DIAMINOPIMELATE EPIMERASE, CHLOROPLASTIC"/>
    <property type="match status" value="1"/>
</dbReference>
<dbReference type="AlphaFoldDB" id="S5DJK9"/>
<dbReference type="SUPFAM" id="SSF54506">
    <property type="entry name" value="Diaminopimelate epimerase-like"/>
    <property type="match status" value="2"/>
</dbReference>
<dbReference type="NCBIfam" id="TIGR00652">
    <property type="entry name" value="DapF"/>
    <property type="match status" value="1"/>
</dbReference>
<evidence type="ECO:0000256" key="3">
    <source>
        <dbReference type="NCBIfam" id="TIGR00652"/>
    </source>
</evidence>
<evidence type="ECO:0000256" key="2">
    <source>
        <dbReference type="ARBA" id="ARBA00023235"/>
    </source>
</evidence>
<organism evidence="4">
    <name type="scientific">Candidatus Actinomarina minuta</name>
    <dbReference type="NCBI Taxonomy" id="1389454"/>
    <lineage>
        <taxon>Bacteria</taxon>
        <taxon>Bacillati</taxon>
        <taxon>Actinomycetota</taxon>
        <taxon>Actinomycetes</taxon>
        <taxon>Candidatus Actinomarinidae</taxon>
        <taxon>Candidatus Actinomarinales</taxon>
        <taxon>Candidatus Actinomarineae</taxon>
        <taxon>Candidatus Actinomarinaceae</taxon>
        <taxon>Candidatus Actinomarina</taxon>
    </lineage>
</organism>
<dbReference type="EC" id="5.1.1.7" evidence="3"/>
<comment type="similarity">
    <text evidence="1">Belongs to the diaminopimelate epimerase family.</text>
</comment>